<dbReference type="GO" id="GO:0016787">
    <property type="term" value="F:hydrolase activity"/>
    <property type="evidence" value="ECO:0007669"/>
    <property type="project" value="UniProtKB-KW"/>
</dbReference>
<dbReference type="Proteomes" id="UP001169006">
    <property type="component" value="Unassembled WGS sequence"/>
</dbReference>
<dbReference type="InterPro" id="IPR023198">
    <property type="entry name" value="PGP-like_dom2"/>
</dbReference>
<dbReference type="Pfam" id="PF00702">
    <property type="entry name" value="Hydrolase"/>
    <property type="match status" value="1"/>
</dbReference>
<organism evidence="5 6">
    <name type="scientific">Rhizobium oryzicola</name>
    <dbReference type="NCBI Taxonomy" id="1232668"/>
    <lineage>
        <taxon>Bacteria</taxon>
        <taxon>Pseudomonadati</taxon>
        <taxon>Pseudomonadota</taxon>
        <taxon>Alphaproteobacteria</taxon>
        <taxon>Hyphomicrobiales</taxon>
        <taxon>Rhizobiaceae</taxon>
        <taxon>Rhizobium/Agrobacterium group</taxon>
        <taxon>Rhizobium</taxon>
    </lineage>
</organism>
<dbReference type="EMBL" id="JAUKWQ010000007">
    <property type="protein sequence ID" value="MDO1584303.1"/>
    <property type="molecule type" value="Genomic_DNA"/>
</dbReference>
<comment type="caution">
    <text evidence="5">The sequence shown here is derived from an EMBL/GenBank/DDBJ whole genome shotgun (WGS) entry which is preliminary data.</text>
</comment>
<dbReference type="InterPro" id="IPR006439">
    <property type="entry name" value="HAD-SF_hydro_IA"/>
</dbReference>
<dbReference type="Gene3D" id="3.40.50.1000">
    <property type="entry name" value="HAD superfamily/HAD-like"/>
    <property type="match status" value="1"/>
</dbReference>
<dbReference type="InterPro" id="IPR023214">
    <property type="entry name" value="HAD_sf"/>
</dbReference>
<evidence type="ECO:0000256" key="2">
    <source>
        <dbReference type="ARBA" id="ARBA00006171"/>
    </source>
</evidence>
<dbReference type="PANTHER" id="PTHR46193:SF10">
    <property type="entry name" value="6-PHOSPHOGLUCONATE PHOSPHATASE"/>
    <property type="match status" value="1"/>
</dbReference>
<reference evidence="5" key="2">
    <citation type="submission" date="2023-07" db="EMBL/GenBank/DDBJ databases">
        <authorList>
            <person name="Sun H."/>
        </authorList>
    </citation>
    <scope>NUCLEOTIDE SEQUENCE</scope>
    <source>
        <strain evidence="5">05753</strain>
    </source>
</reference>
<evidence type="ECO:0000256" key="4">
    <source>
        <dbReference type="ARBA" id="ARBA00022842"/>
    </source>
</evidence>
<dbReference type="PANTHER" id="PTHR46193">
    <property type="entry name" value="6-PHOSPHOGLUCONATE PHOSPHATASE"/>
    <property type="match status" value="1"/>
</dbReference>
<evidence type="ECO:0000256" key="1">
    <source>
        <dbReference type="ARBA" id="ARBA00001946"/>
    </source>
</evidence>
<dbReference type="InterPro" id="IPR036412">
    <property type="entry name" value="HAD-like_sf"/>
</dbReference>
<accession>A0ABT8T2D9</accession>
<dbReference type="SUPFAM" id="SSF56784">
    <property type="entry name" value="HAD-like"/>
    <property type="match status" value="1"/>
</dbReference>
<dbReference type="CDD" id="cd07526">
    <property type="entry name" value="HAD_BPGM_like"/>
    <property type="match status" value="1"/>
</dbReference>
<keyword evidence="3" id="KW-0479">Metal-binding</keyword>
<protein>
    <submittedName>
        <fullName evidence="5">HAD family hydrolase</fullName>
        <ecNumber evidence="5">3.1.3.-</ecNumber>
    </submittedName>
</protein>
<proteinExistence type="inferred from homology"/>
<comment type="cofactor">
    <cofactor evidence="1">
        <name>Mg(2+)</name>
        <dbReference type="ChEBI" id="CHEBI:18420"/>
    </cofactor>
</comment>
<evidence type="ECO:0000256" key="3">
    <source>
        <dbReference type="ARBA" id="ARBA00022723"/>
    </source>
</evidence>
<keyword evidence="4" id="KW-0460">Magnesium</keyword>
<dbReference type="EC" id="3.1.3.-" evidence="5"/>
<sequence length="235" mass="26131">MKDPLVIFDCDGVLVDSEPLSIRVLIDALRKHGLEMDEAEAYQRFLGRSLSNMISVLDTDFGIDADHQFLEAMRVDLYDRFRRELAPIKGIGQALKAMPWRRCVASSSQPERIRLSLGLTGLLDLLEPHIFSASMVENGKPAPDLFLHAAREMGADPIDCIVIEDSPAGIEAAKRAGMSVFAFTGGSHADRPEYREHILALEPDLEFDAMADLIHLVGNYVERDGRPSVQTETRL</sequence>
<evidence type="ECO:0000313" key="5">
    <source>
        <dbReference type="EMBL" id="MDO1584303.1"/>
    </source>
</evidence>
<dbReference type="Gene3D" id="1.10.150.240">
    <property type="entry name" value="Putative phosphatase, domain 2"/>
    <property type="match status" value="1"/>
</dbReference>
<dbReference type="InterPro" id="IPR051600">
    <property type="entry name" value="Beta-PGM-like"/>
</dbReference>
<evidence type="ECO:0000313" key="6">
    <source>
        <dbReference type="Proteomes" id="UP001169006"/>
    </source>
</evidence>
<dbReference type="SFLD" id="SFLDS00003">
    <property type="entry name" value="Haloacid_Dehalogenase"/>
    <property type="match status" value="1"/>
</dbReference>
<dbReference type="SFLD" id="SFLDG01129">
    <property type="entry name" value="C1.5:_HAD__Beta-PGM__Phosphata"/>
    <property type="match status" value="1"/>
</dbReference>
<name>A0ABT8T2D9_9HYPH</name>
<keyword evidence="5" id="KW-0378">Hydrolase</keyword>
<reference evidence="5" key="1">
    <citation type="journal article" date="2015" name="Int. J. Syst. Evol. Microbiol.">
        <title>Rhizobium oryzicola sp. nov., potential plant-growth-promoting endophytic bacteria isolated from rice roots.</title>
        <authorList>
            <person name="Zhang X.X."/>
            <person name="Gao J.S."/>
            <person name="Cao Y.H."/>
            <person name="Sheirdil R.A."/>
            <person name="Wang X.C."/>
            <person name="Zhang L."/>
        </authorList>
    </citation>
    <scope>NUCLEOTIDE SEQUENCE</scope>
    <source>
        <strain evidence="5">05753</strain>
    </source>
</reference>
<gene>
    <name evidence="5" type="ORF">Q2T52_19630</name>
</gene>
<keyword evidence="6" id="KW-1185">Reference proteome</keyword>
<dbReference type="NCBIfam" id="TIGR01509">
    <property type="entry name" value="HAD-SF-IA-v3"/>
    <property type="match status" value="1"/>
</dbReference>
<dbReference type="RefSeq" id="WP_302078529.1">
    <property type="nucleotide sequence ID" value="NZ_JAUKWQ010000007.1"/>
</dbReference>
<comment type="similarity">
    <text evidence="2">Belongs to the HAD-like hydrolase superfamily. CbbY/CbbZ/Gph/YieH family.</text>
</comment>